<dbReference type="WBParaSite" id="nRc.2.0.1.t16459-RA">
    <property type="protein sequence ID" value="nRc.2.0.1.t16459-RA"/>
    <property type="gene ID" value="nRc.2.0.1.g16459"/>
</dbReference>
<evidence type="ECO:0000313" key="2">
    <source>
        <dbReference type="Proteomes" id="UP000887565"/>
    </source>
</evidence>
<evidence type="ECO:0000313" key="3">
    <source>
        <dbReference type="WBParaSite" id="nRc.2.0.1.t16459-RA"/>
    </source>
</evidence>
<name>A0A915ISW6_ROMCU</name>
<sequence>MQISERHVPVPPLRHPNFGAAVWAPASSELDDLGAGAGSGNAFLEKKTVSERFSHLPFLEFKGEPGESIAGLPGMSVRGEKGDRGDAGPAGLPGPPGQCSCNDDGRSYIQYAVNGTPGLPGPKGDPGEPGLPGERGRPGESIVGHK</sequence>
<feature type="region of interest" description="Disordered" evidence="1">
    <location>
        <begin position="63"/>
        <end position="146"/>
    </location>
</feature>
<accession>A0A915ISW6</accession>
<proteinExistence type="predicted"/>
<organism evidence="2 3">
    <name type="scientific">Romanomermis culicivorax</name>
    <name type="common">Nematode worm</name>
    <dbReference type="NCBI Taxonomy" id="13658"/>
    <lineage>
        <taxon>Eukaryota</taxon>
        <taxon>Metazoa</taxon>
        <taxon>Ecdysozoa</taxon>
        <taxon>Nematoda</taxon>
        <taxon>Enoplea</taxon>
        <taxon>Dorylaimia</taxon>
        <taxon>Mermithida</taxon>
        <taxon>Mermithoidea</taxon>
        <taxon>Mermithidae</taxon>
        <taxon>Romanomermis</taxon>
    </lineage>
</organism>
<keyword evidence="2" id="KW-1185">Reference proteome</keyword>
<protein>
    <submittedName>
        <fullName evidence="3">Uncharacterized protein</fullName>
    </submittedName>
</protein>
<reference evidence="3" key="1">
    <citation type="submission" date="2022-11" db="UniProtKB">
        <authorList>
            <consortium name="WormBaseParasite"/>
        </authorList>
    </citation>
    <scope>IDENTIFICATION</scope>
</reference>
<dbReference type="Proteomes" id="UP000887565">
    <property type="component" value="Unplaced"/>
</dbReference>
<dbReference type="AlphaFoldDB" id="A0A915ISW6"/>
<evidence type="ECO:0000256" key="1">
    <source>
        <dbReference type="SAM" id="MobiDB-lite"/>
    </source>
</evidence>